<comment type="caution">
    <text evidence="1">The sequence shown here is derived from an EMBL/GenBank/DDBJ whole genome shotgun (WGS) entry which is preliminary data.</text>
</comment>
<protein>
    <submittedName>
        <fullName evidence="1">Uncharacterized protein</fullName>
    </submittedName>
</protein>
<gene>
    <name evidence="1" type="ORF">MTCD1_01566</name>
</gene>
<name>A0ABQ0MUB8_9GAMM</name>
<dbReference type="EMBL" id="BDQM01000009">
    <property type="protein sequence ID" value="GAW95960.1"/>
    <property type="molecule type" value="Genomic_DNA"/>
</dbReference>
<evidence type="ECO:0000313" key="1">
    <source>
        <dbReference type="EMBL" id="GAW95960.1"/>
    </source>
</evidence>
<proteinExistence type="predicted"/>
<sequence>MLGQQLMAHVSNQHPLAQQLRSTDGIKNAINISLIFHGEDDYISPHDVSVEHSARRNKPLLAELIRFF</sequence>
<dbReference type="Gene3D" id="2.30.110.10">
    <property type="entry name" value="Electron Transport, Fmn-binding Protein, Chain A"/>
    <property type="match status" value="1"/>
</dbReference>
<organism evidence="1 2">
    <name type="scientific">Colwellia marinimaniae</name>
    <dbReference type="NCBI Taxonomy" id="1513592"/>
    <lineage>
        <taxon>Bacteria</taxon>
        <taxon>Pseudomonadati</taxon>
        <taxon>Pseudomonadota</taxon>
        <taxon>Gammaproteobacteria</taxon>
        <taxon>Alteromonadales</taxon>
        <taxon>Colwelliaceae</taxon>
        <taxon>Colwellia</taxon>
    </lineage>
</organism>
<dbReference type="InterPro" id="IPR012349">
    <property type="entry name" value="Split_barrel_FMN-bd"/>
</dbReference>
<reference evidence="1 2" key="1">
    <citation type="submission" date="2017-06" db="EMBL/GenBank/DDBJ databases">
        <title>Whole Genome Sequences of Colwellia marinimaniae MTCD1.</title>
        <authorList>
            <person name="Kusumoto H."/>
            <person name="Inoue M."/>
            <person name="Tanikawa K."/>
            <person name="Maeji H."/>
            <person name="Cameron J.H."/>
            <person name="Bartlett D.H."/>
        </authorList>
    </citation>
    <scope>NUCLEOTIDE SEQUENCE [LARGE SCALE GENOMIC DNA]</scope>
    <source>
        <strain evidence="1 2">MTCD1</strain>
    </source>
</reference>
<keyword evidence="2" id="KW-1185">Reference proteome</keyword>
<accession>A0ABQ0MUB8</accession>
<dbReference type="Proteomes" id="UP000197068">
    <property type="component" value="Unassembled WGS sequence"/>
</dbReference>
<evidence type="ECO:0000313" key="2">
    <source>
        <dbReference type="Proteomes" id="UP000197068"/>
    </source>
</evidence>